<dbReference type="NCBIfam" id="TIGR01733">
    <property type="entry name" value="AA-adenyl-dom"/>
    <property type="match status" value="4"/>
</dbReference>
<proteinExistence type="inferred from homology"/>
<dbReference type="SUPFAM" id="SSF56801">
    <property type="entry name" value="Acetyl-CoA synthetase-like"/>
    <property type="match status" value="6"/>
</dbReference>
<feature type="region of interest" description="Disordered" evidence="5">
    <location>
        <begin position="6354"/>
        <end position="6375"/>
    </location>
</feature>
<dbReference type="EMBL" id="JAANER010000002">
    <property type="protein sequence ID" value="KAG9193145.1"/>
    <property type="molecule type" value="Genomic_DNA"/>
</dbReference>
<keyword evidence="1" id="KW-0596">Phosphopantetheine</keyword>
<feature type="domain" description="Carrier" evidence="6">
    <location>
        <begin position="1443"/>
        <end position="1520"/>
    </location>
</feature>
<protein>
    <recommendedName>
        <fullName evidence="6">Carrier domain-containing protein</fullName>
    </recommendedName>
</protein>
<dbReference type="GO" id="GO:0016874">
    <property type="term" value="F:ligase activity"/>
    <property type="evidence" value="ECO:0007669"/>
    <property type="project" value="UniProtKB-KW"/>
</dbReference>
<dbReference type="InterPro" id="IPR045851">
    <property type="entry name" value="AMP-bd_C_sf"/>
</dbReference>
<dbReference type="SUPFAM" id="SSF47336">
    <property type="entry name" value="ACP-like"/>
    <property type="match status" value="6"/>
</dbReference>
<dbReference type="InterPro" id="IPR020845">
    <property type="entry name" value="AMP-binding_CS"/>
</dbReference>
<dbReference type="InterPro" id="IPR006162">
    <property type="entry name" value="Ppantetheine_attach_site"/>
</dbReference>
<feature type="domain" description="Carrier" evidence="6">
    <location>
        <begin position="4585"/>
        <end position="4661"/>
    </location>
</feature>
<dbReference type="SMART" id="SM00823">
    <property type="entry name" value="PKS_PP"/>
    <property type="match status" value="3"/>
</dbReference>
<keyword evidence="3" id="KW-0436">Ligase</keyword>
<dbReference type="InterPro" id="IPR000873">
    <property type="entry name" value="AMP-dep_synth/lig_dom"/>
</dbReference>
<dbReference type="GO" id="GO:0005737">
    <property type="term" value="C:cytoplasm"/>
    <property type="evidence" value="ECO:0007669"/>
    <property type="project" value="TreeGrafter"/>
</dbReference>
<gene>
    <name evidence="7" type="ORF">G6011_03180</name>
</gene>
<evidence type="ECO:0000259" key="6">
    <source>
        <dbReference type="PROSITE" id="PS50075"/>
    </source>
</evidence>
<evidence type="ECO:0000256" key="1">
    <source>
        <dbReference type="ARBA" id="ARBA00022450"/>
    </source>
</evidence>
<dbReference type="Pfam" id="PF00501">
    <property type="entry name" value="AMP-binding"/>
    <property type="match status" value="6"/>
</dbReference>
<dbReference type="Gene3D" id="3.30.559.10">
    <property type="entry name" value="Chloramphenicol acetyltransferase-like domain"/>
    <property type="match status" value="5"/>
</dbReference>
<evidence type="ECO:0000256" key="4">
    <source>
        <dbReference type="ARBA" id="ARBA00029454"/>
    </source>
</evidence>
<dbReference type="GO" id="GO:0031177">
    <property type="term" value="F:phosphopantetheine binding"/>
    <property type="evidence" value="ECO:0007669"/>
    <property type="project" value="InterPro"/>
</dbReference>
<reference evidence="7" key="1">
    <citation type="submission" date="2021-07" db="EMBL/GenBank/DDBJ databases">
        <title>Genome Resource of American Ginseng Black Spot Pathogen Alternaria panax.</title>
        <authorList>
            <person name="Qiu C."/>
            <person name="Wang W."/>
            <person name="Liu Z."/>
        </authorList>
    </citation>
    <scope>NUCLEOTIDE SEQUENCE</scope>
    <source>
        <strain evidence="7">BNCC115425</strain>
    </source>
</reference>
<dbReference type="CDD" id="cd05918">
    <property type="entry name" value="A_NRPS_SidN3_like"/>
    <property type="match status" value="4"/>
</dbReference>
<dbReference type="Gene3D" id="3.30.300.30">
    <property type="match status" value="6"/>
</dbReference>
<sequence>MSLSIGACLILGDTAEILTDISSFMISTQTNYTQLTPSVIRLLDPERVKTNGRLRVLASSGEPMTEGIVRVWAGRLQLFNCYGPTETDVVTAHRITADSSPHCIGKELAGCKVSIRDDQGIELPKDTIGEICVSGIQVMNQYLNAPNETHWHLGRPEGRIYRTGDLGKTVSSGDVFCFGRKDHQVKVRGNRVNLVDIEETIRCISDIKSTTVLLPRSGPLQGQLCCFLQANLDECSSHHGAVPTLEPNTSEEAIRVTKTVLEELEKSLPTAAVPTSWWLLQTTPLTTSGKVDRQALSQWLESCTQSEIQLRTYPAVSSAGESTSSSDTYVGTSTSDTAGPEQVIRLIWAKLLNMDTMNIPANRSFYAMGAHSLLAVRLVAAIRAHGINFTMRTLGDADTIRKQAILLTYPGSRLNTASKYEAEVPYALINAEVDRRRLIEAASTVCSVPQECIDNIYPCTPMQSGIMAASLQYPGTYICDMNLGTKDELDQPTFDVAWSQLVALEPIFRTRIAMIPDLGMFQVVLDPTQCLNQTDARPSDMGLGSPLWNYLYEDSTVHFRIHHSILDGAQVPLMLQKLSNLYDKRMKSKEMSPSETELDAMRGTPYTRFVHSVIGNASSSDSRTFWLDMMKDQSPTDYPTVASTVPRNSESRALNFTIQSDYRKLAAESDVPPGAFLGAVWSMVYSGFADTPTVVYGMVHSGRDAAVDGIEGIVAPTIAITPIVAGIDSSMAFVNLAASYHKALSDMMPHRHFGLQNIQALGTNYRTACEFRALLVIQSELDLPIEEGSLVLESVSEARYDYPLVVCLTMKPNRTLVIDTRYEETFISEEAVRCILDRVEDVIRQLEYFGIQRTVKSLQTPSQTHLEHIIESTVAPAAVEMRAEGIFNASVLIAPQEPAIFDQELGISLTYSEVKRLSMILARTVVHRGAEPGSMIPLCIGNSAYAILAILAIHQAGCAYVPINPEHPMKRQDRVIERIRADILLCTSNVCANYSHFAGQIITVDKIVPLSPRQTSASVDRGNIEWDMAEPETYEGSNPEEDWVQVTPPESHVRQSADTASVLFTSGSTGVPKGVELTHQNIATAVHSLIDSYQLKQGTRMFQIASLAFDLSLLEIYGSWARCGCICIPSKHSRMNRISESLREMQVDTVIATNTIASLIRVEDASQLRTMVLAGERLSREMADRWASRICLYNSYGPTEGCIGVTSTQILPGYLELQNLGASINARIWILDGDRKPVPSGYPGEIAISGPTVARGYLEDPARTRNSFITIMPSGSKESEQMAYLTGDFGRRTGNGDILLQGRKDHQVKINGIRIELGEIDDSIASASPDIRSVAVIYISNRLVAFIDDGMGASVNGESTFHTMTASRNATVSFIRTHLKARLPTYMLPSQFLFITQWPKTSNGKTDRNALIAAYQNEHPMTTSDTQSDTGSQEIAFEDLSGRKESEDSLWFRHTLHRVLGLSHGFRIDPSASFFDIGGDSFAAMKFVAAARADNVEISVHDIFRNPALSAMYAHMFGNNPEARENIAQVSTDVQKFSLKSFVDPQEIESLTGLALSLVDDIYPCTPFQEGVAALASLSKGIYVTRHVFAITPCDEERFKAALALVIERSAILRTTIVALKTLGALQLVICPEAPSTPRIRLHAAIADLTSQPIQLEDQYLFNFDLVVKDGSINTFAVTMSHAAYDGWSQELLLQDISTAYCEGSLLLPPSANFASFISYQYQALKDPRTRQFWSAYLSNAQSSSWPHEPRHSHESIRADQRYLSVAEVSWPSQGRLKSAILRGAWALLLSKYENTRDPCFGTVFSGRTSDFPHIESVRGPTMSAVVAHVTLDPEESIADFVKRQQEDFTAMSPHSAYGLQNIRKVSEDAANACEFRTMLVIQPMEISEPKSTRKIAFELIQETMPGGYAVTLDCVPTQEGIKLSVSYDTVWICVEEAQRLAVQYLHVVKQMSTRVHDGSTLNDIDMIPLRDFEQIQRWNSTQLKPQKKNLYELFQATARRCPHSPAIEGPGGQVISYRDLELHVCAVADVLKINGVKAHDKILIRMDKSPHQIAAVLAILRVGATFVPIDIEWPQRRVERIAEDTAAAFALVDLGKSLFETPSSLLNVPVHAFPSKAPVPTAYHDPPDLVKPGDLAYIVYTSGSTGEPKGILIPHMAACTAIVAHQHHLDLNSDSRVFQFASLTFDMSITDIFGTLSVGGCICLPTEHERFFELEKTIHERQANWISLTPSVANLLNPENVPTVKTLALGGELVSQSLLDTWVNKVHLINKYGPTETTITTTVCHLSGDPYCIGNGIGTTSTWIVDPNNHTRLAPIGTVGELLCVGPAVAYGYLNNPEGSSNAFVTPPPWVDQQSKAWKAYRTGDLVRYNADSSIRILGRADRQLKLRGKRVELAEIDTAIINTGFVDQVVTDVIRRNETPLLVSFITVVASDMPKTSATTTTVLGNSHSRTQTVQNIRSSIQQDLPVYMQPWAIIVVNAIPRSSSGKVDRHVLQTIAKTWSPEDQEATHAALKSPSSGTMSRLELTVQELWSEVLGIEKQGVGSNDTFARLGGDSLSLMRLAFSLRAKGHFADVSKVHLGLTLKQMAELFTGSHQAREMREPPAVEPFSLLANVSIASLRETIRQHLHIPLDDIVDAYPMSPMQIALIASSAKSPGSYTNKITFTLPKSVDLDRLDTTVRQTVEHQEILRTAFLVDFEGGSIQAVLRNASVVQRCPPSTEESLQNEQVLRVYLPAAFYLERTNACVYLHVIIHHAAMDAFSIQMLAHDLHCTWSAQTLLERPAYRTFIKQIEMDHSKDDAREAWEAFSHRTPPTQAPIPEGLEASEQPGQCKFQVQMPSMTESEWSPSELLTAALAILLRHTSGASSICFGLVLSGRLDNFVGLERVAGPTFTTIPMICDVEPMASKQALLQAMRDDLQKIRTYQQFGLSNIAKLNDYARQATSFTTLMVIQPEGEANDQGIFDQHTCEALRPTAQYPLEIECKLSRGSAEIIMAYDGKVVGAKEADWLSNHLKQIVESDLLGNAELMQPLQDSMMVTNEDKIQIDAWNSTVMVPETRSLHTRFSDTATRYPKAEAIVFDDTRYTYDELDHLSSLLAHHLVSHGVERRDRVPLMFEKSATVIVAILAVLKTGAAYVPLDPLQPKARLQSMRDAIGSDIILCDPSMQDKCQLWSRQILTDNSLFLLLQAQGEKHQLTGTVSLEDPAYIMFTSGSSGTPKGVVISHGAASTSIRDQISSFNLGPGSRIMHFCSYTFDVSVMEIFATLTSGATLFIPSEQDRLSSLVQYMQKNEIQTAILTPTVVRSFLKPERVPNLRQLILVGEPCNQNLISEWCNCVQLINDYGPTETTIDSATNTNITKKTKATNVGRPISGHLWIARQTDPRQLCPLGVAGELLISGPTLANGYLNDPKRTSQAFIDGTELPWAQKMTASPSRLYKTGDLARYSRDGEIHILGRIDSQIKLKGLRIEVQEIEHALEGFEPSLRAGVLLTKSASGEDSLFAVVSKDVWRRNSDSSALQLTEELSSWIDLLSKHVAKVLPRHMRPSSIVPLTHLPTTTSGKLDRRKLGEIAGPLVEKGPLMRQCQSSTNTSKIVVLAQSEYDLRDQWARTLGVDVNEIYPDSDFFSMGGDSLSAMKLSSTFNTNQKLSVKSIFEYPTLGDMAKAVETSNPILRTRIVRDYQEATHLLQASIRQQLQWRIVDTEEAATEQFDVALGGELTRWIIFNGKGGTRRFMLFIHHALYDDITLRNIFSDFAQLYTKGFLDVAPRLFGMQHYIGFLESLDESGMIEEWKTLLEGAIALPFPPRKSPSYKPLTDRTTNILTANAQSGDSWRSNRTSILRAAWLLTIARHQHAVCDGVNVCFGTVLSSRTSAVPGLEQVIGPMIQSVPVVEFVDKTETLSEFLRRVRAKYVRAMDSGHLGLKKIRSIGPEHASACEFNNLFVIANGETEEDYLQNEQIEGFTRLKQELQHPYGLVFECTPTPTGVKFSASYDSAEMEELAVSRLLDHFGTAFGRITELRDSSTAKVSDVLSYLSNDAESSLVCSWNEKPVVTDGFLHERFLAAAKKWPGREAVFAHDRSMTYERLDQESSSLAYELANAGVRDGSTIPICFEKSSYMLVAILAVLRAGGAYVPISPDHPPNRQAYIIGQCSTELLLVSSEQAKVLRRALRTTKTFICVDQLFFNRQPVNKMAPPSTEYPTTTTTSKSLAYILYTSGSTGTPKGVAVSHGAVARSMVRHADCFGHALGDGLRSLQFCNYTFDVSIMDIFPTLSFGGCVCIPSEADRLDNISSFIRRSRADLAMLTPTVADMLDPAEVSNLRTLVVGGEPMTEAVRNKWTDPTNVPERTLYNVYGPTEASVNVTTFRMTSKTRPSTIGSAVLGSQLWIAEVDDCDRLAPLGCDGELIITGPCLADGYLDAPNQTAKVFIKAPSWLPTRFASTAYRTGDLARFAANGVIEIIGRIDAQVKLHGIRIELGEIEEVACRVEYVNSAVAVVSNKRGRDEISLFYDSVHGQDVMIQRAIYEQLRGSLPPAFIPSLYICSAIPMTGTGKIDRRAIAQQMEGYDPEELSRFTIDAPDSAKRAPETMKQRELRALWIRALRVKEEDVWLDTNFFSIGGDSVGVILLVSMMQRAGYPVTYKDVFAQPTLEHMALLMHKADKECNALEDPEPFEMLVAGPENRHSLQTRLADVLNIPAGHICDAYPCSDMQTSLIAASLRTPKAYWCTIDLELAPDADAERLLSSWKAVVMQNSILRTVIVHTEEYGNIQVVVDSDPLIIFGAWDKELVLLNKPLSNYSLDSSRTGRKVFRLTMHHVIYDLWVQEALLGQLSQMYNGKQLEGNPSFSRFIRFEQQQDDSAAFWKKSVQGASVVKFPNYRTVQNPGETLMTLTAERVVKIPHTRTSAHSIATIIHCAYALVLSRYGYASDVCYPSIQSGRNIPLQAASDIVGPLMTTSFFRADCSHDRAVDEMLEEASQFLLDAASHQHAAHTVVPRIFGQSIAEMGSMLVVQPRTRHSESKFDLFSRTGTEMAQPGLLLVAVTIEDETSVNLKIQYAPEAMEKAHVQLFMSHLQRAIEQLAEPQVGTKRSLGNISLITEYDEDIAMRGSGTPMPSTDTVVDAMRRVAAEYPNAVAINAHDGTLTYNELLYQATKLAAMLRLRLGRRAGSEVRIAVCSERNAMAVVIQAAIFSIRDAAFIALDPTSPVERNSQIVEDSDADIVLFSPFAINLAEHIATGRDTLQISRQMLDELPADIDFDSKDAKPHANSVAYITYTSGSTGRPKGCVMEHGPLAITISKLTEWKEIDPTFNTLWGSMWSFDVHLSQIWEPLTTGGAICVPSEDEMHKSAEATLTKYNVHHAFFTPTQAHMIEFSRTPSLRSLAMGGESINFNLLPLFEAGLRVFNEYGPSEAAGCVTGHELTLGDQEKNKIGRALFGNCWAVEPGSLSRLAPIGTIGELVAGGTLARGYLNRPEMTREAFFESPVWVRGLCPRLYRTGDLVCQDIDGSFRYLGRADTQVKINGVRIEVAEIESAITEVDPSVNAIVAALDSGNEERTKVLVAFIGEDCYKKPSSSIRDTVFEDDCANIRGKLARILPRTMIPRVWISLSNAERTSTGKVNRKALQGVFQTYMQTLSTEKRPKSNEVFTDAENIVRSLWASVLKCDQSKFNKSTNFFDFGDSITAIGLVAAAAKLGRHVSVASLYQNSGLSEMALLMQDNKSPNSLLIRQDPPAFSLLCHDALSLAKEDLKGNIPDRTTIEDVFPVTPLQEVALVSNHRWHRAYYAWFVIEVTGDLELCKLRTACNQVVEIHPLLRTLFFQSGVTLYQAQVQNMAVDYQEIPWNSDMSDVPHLIEESCPGEASACYNPTRFRLLQHTTTHGLLAVGLSHAQYDGICLSTVLDNLIAIYNGSTITPQPSFSRLVQLLNLQTQVAEAQAFWSTRLRGSTMTNLVRCPNTSRPLLDRKITAHMSLSNPSTAERRVHAALCLAWAITLEAATGVSDVVFGTLTSGRSAPIQDVYSITGPCITTIPVRVNLGARQSINSSKDTMTIGEALDQVHGEHIETQSFEHLGLRRIVKSCTDWPSTTRFSSMVQYQNIDPWDPSSDSSFPSKPASDSVLQWKNRGSIAYKGLCDEVDIWVTGVSRGVNRTDLTMLFSEETLPKEVAESLLSVLTVNFESILEGAHGSVTELSAKSIKRLGGVRLPLEARQEPQVVAQAEAATIIQEDLPRTSRSLRAIWCRVLDLAPDKQFAPSDSFYMQGGDSVGAAMVAGLAQAQDMTTPVANQVGIVRISAISKCPSTAKADGISNAVHADGALSPVKLIVLDEGSSAGGDAAPLFSDWAFVPNDTVVMAAGDREGGENCQGDEDEDEETHFP</sequence>
<dbReference type="Pfam" id="PF00550">
    <property type="entry name" value="PP-binding"/>
    <property type="match status" value="5"/>
</dbReference>
<comment type="caution">
    <text evidence="7">The sequence shown here is derived from an EMBL/GenBank/DDBJ whole genome shotgun (WGS) entry which is preliminary data.</text>
</comment>
<evidence type="ECO:0000313" key="7">
    <source>
        <dbReference type="EMBL" id="KAG9193145.1"/>
    </source>
</evidence>
<dbReference type="PANTHER" id="PTHR45527">
    <property type="entry name" value="NONRIBOSOMAL PEPTIDE SYNTHETASE"/>
    <property type="match status" value="1"/>
</dbReference>
<dbReference type="CDD" id="cd19545">
    <property type="entry name" value="FUM14_C_NRPS-like"/>
    <property type="match status" value="1"/>
</dbReference>
<dbReference type="Pfam" id="PF00668">
    <property type="entry name" value="Condensation"/>
    <property type="match status" value="6"/>
</dbReference>
<dbReference type="PROSITE" id="PS50075">
    <property type="entry name" value="CARRIER"/>
    <property type="match status" value="5"/>
</dbReference>
<name>A0AAD4IEK7_9PLEO</name>
<dbReference type="InterPro" id="IPR036736">
    <property type="entry name" value="ACP-like_sf"/>
</dbReference>
<dbReference type="Gene3D" id="3.30.559.30">
    <property type="entry name" value="Nonribosomal peptide synthetase, condensation domain"/>
    <property type="match status" value="6"/>
</dbReference>
<evidence type="ECO:0000256" key="2">
    <source>
        <dbReference type="ARBA" id="ARBA00022553"/>
    </source>
</evidence>
<dbReference type="PROSITE" id="PS00455">
    <property type="entry name" value="AMP_BINDING"/>
    <property type="match status" value="5"/>
</dbReference>
<dbReference type="PANTHER" id="PTHR45527:SF1">
    <property type="entry name" value="FATTY ACID SYNTHASE"/>
    <property type="match status" value="1"/>
</dbReference>
<organism evidence="7 8">
    <name type="scientific">Alternaria panax</name>
    <dbReference type="NCBI Taxonomy" id="48097"/>
    <lineage>
        <taxon>Eukaryota</taxon>
        <taxon>Fungi</taxon>
        <taxon>Dikarya</taxon>
        <taxon>Ascomycota</taxon>
        <taxon>Pezizomycotina</taxon>
        <taxon>Dothideomycetes</taxon>
        <taxon>Pleosporomycetidae</taxon>
        <taxon>Pleosporales</taxon>
        <taxon>Pleosporineae</taxon>
        <taxon>Pleosporaceae</taxon>
        <taxon>Alternaria</taxon>
        <taxon>Alternaria sect. Panax</taxon>
    </lineage>
</organism>
<keyword evidence="2" id="KW-0597">Phosphoprotein</keyword>
<dbReference type="Gene3D" id="1.10.1200.10">
    <property type="entry name" value="ACP-like"/>
    <property type="match status" value="7"/>
</dbReference>
<dbReference type="InterPro" id="IPR042099">
    <property type="entry name" value="ANL_N_sf"/>
</dbReference>
<dbReference type="FunFam" id="3.40.50.980:FF:000001">
    <property type="entry name" value="Non-ribosomal peptide synthetase"/>
    <property type="match status" value="1"/>
</dbReference>
<dbReference type="InterPro" id="IPR010071">
    <property type="entry name" value="AA_adenyl_dom"/>
</dbReference>
<evidence type="ECO:0000256" key="3">
    <source>
        <dbReference type="ARBA" id="ARBA00022598"/>
    </source>
</evidence>
<accession>A0AAD4IEK7</accession>
<dbReference type="InterPro" id="IPR009081">
    <property type="entry name" value="PP-bd_ACP"/>
</dbReference>
<dbReference type="InterPro" id="IPR023213">
    <property type="entry name" value="CAT-like_dom_sf"/>
</dbReference>
<evidence type="ECO:0000256" key="5">
    <source>
        <dbReference type="SAM" id="MobiDB-lite"/>
    </source>
</evidence>
<feature type="domain" description="Carrier" evidence="6">
    <location>
        <begin position="335"/>
        <end position="411"/>
    </location>
</feature>
<feature type="domain" description="Carrier" evidence="6">
    <location>
        <begin position="3595"/>
        <end position="3670"/>
    </location>
</feature>
<dbReference type="PROSITE" id="PS00012">
    <property type="entry name" value="PHOSPHOPANTETHEINE"/>
    <property type="match status" value="4"/>
</dbReference>
<feature type="domain" description="Carrier" evidence="6">
    <location>
        <begin position="2520"/>
        <end position="2599"/>
    </location>
</feature>
<dbReference type="NCBIfam" id="NF003417">
    <property type="entry name" value="PRK04813.1"/>
    <property type="match status" value="7"/>
</dbReference>
<dbReference type="GO" id="GO:0043041">
    <property type="term" value="P:amino acid activation for nonribosomal peptide biosynthetic process"/>
    <property type="evidence" value="ECO:0007669"/>
    <property type="project" value="TreeGrafter"/>
</dbReference>
<dbReference type="InterPro" id="IPR020806">
    <property type="entry name" value="PKS_PP-bd"/>
</dbReference>
<dbReference type="Gene3D" id="3.40.50.12780">
    <property type="entry name" value="N-terminal domain of ligase-like"/>
    <property type="match status" value="6"/>
</dbReference>
<keyword evidence="8" id="KW-1185">Reference proteome</keyword>
<feature type="compositionally biased region" description="Acidic residues" evidence="5">
    <location>
        <begin position="6363"/>
        <end position="6375"/>
    </location>
</feature>
<dbReference type="FunFam" id="3.30.300.30:FF:000015">
    <property type="entry name" value="Nonribosomal peptide synthase SidD"/>
    <property type="match status" value="5"/>
</dbReference>
<dbReference type="SUPFAM" id="SSF52777">
    <property type="entry name" value="CoA-dependent acyltransferases"/>
    <property type="match status" value="12"/>
</dbReference>
<dbReference type="InterPro" id="IPR001242">
    <property type="entry name" value="Condensation_dom"/>
</dbReference>
<comment type="similarity">
    <text evidence="4">Belongs to the NRP synthetase family.</text>
</comment>
<dbReference type="Proteomes" id="UP001199106">
    <property type="component" value="Unassembled WGS sequence"/>
</dbReference>
<evidence type="ECO:0000313" key="8">
    <source>
        <dbReference type="Proteomes" id="UP001199106"/>
    </source>
</evidence>
<dbReference type="GO" id="GO:0044550">
    <property type="term" value="P:secondary metabolite biosynthetic process"/>
    <property type="evidence" value="ECO:0007669"/>
    <property type="project" value="TreeGrafter"/>
</dbReference>